<accession>A0A8D9CBM1</accession>
<proteinExistence type="predicted"/>
<protein>
    <submittedName>
        <fullName evidence="1">Uncharacterized protein</fullName>
    </submittedName>
</protein>
<gene>
    <name evidence="1" type="ORF">SLAVMIC_00166</name>
</gene>
<organism evidence="1">
    <name type="scientific">uncultured marine phage</name>
    <dbReference type="NCBI Taxonomy" id="707152"/>
    <lineage>
        <taxon>Viruses</taxon>
        <taxon>environmental samples</taxon>
    </lineage>
</organism>
<evidence type="ECO:0000313" key="1">
    <source>
        <dbReference type="EMBL" id="CAG7579932.1"/>
    </source>
</evidence>
<name>A0A8D9CBM1_9VIRU</name>
<sequence length="165" mass="19133">MSKLKFKHPSKEEPIEVLMQLYSIGVYVKEISERLKKVVDIFGKGDLDVFEIKTGHNGYLTNFKLNCDKDLIYTVMWMIKEEEISDKLAEKLAFIVNGDESIDHFPTPGGFRTFINMNNQRQGIVIYDKIPGHESMFGLMTTVDIEQHPLMTQLYREKRLGDILD</sequence>
<reference evidence="1" key="1">
    <citation type="submission" date="2021-06" db="EMBL/GenBank/DDBJ databases">
        <authorList>
            <person name="Gannon L."/>
            <person name="Redgwell R T."/>
            <person name="Michniewski S."/>
            <person name="Harrison D C."/>
            <person name="Millard A."/>
        </authorList>
    </citation>
    <scope>NUCLEOTIDE SEQUENCE</scope>
</reference>
<dbReference type="EMBL" id="OU342829">
    <property type="protein sequence ID" value="CAG7579932.1"/>
    <property type="molecule type" value="Genomic_DNA"/>
</dbReference>